<dbReference type="GO" id="GO:0004222">
    <property type="term" value="F:metalloendopeptidase activity"/>
    <property type="evidence" value="ECO:0007669"/>
    <property type="project" value="InterPro"/>
</dbReference>
<dbReference type="InterPro" id="IPR024080">
    <property type="entry name" value="Neurolysin/TOP_N"/>
</dbReference>
<evidence type="ECO:0000256" key="7">
    <source>
        <dbReference type="RuleBase" id="RU003435"/>
    </source>
</evidence>
<reference evidence="10 11" key="1">
    <citation type="submission" date="2013-07" db="EMBL/GenBank/DDBJ databases">
        <title>Comparative Genomic and Metabolomic Analysis of Twelve Strains of Pseudoalteromonas luteoviolacea.</title>
        <authorList>
            <person name="Vynne N.G."/>
            <person name="Mansson M."/>
            <person name="Gram L."/>
        </authorList>
    </citation>
    <scope>NUCLEOTIDE SEQUENCE [LARGE SCALE GENOMIC DNA]</scope>
    <source>
        <strain evidence="10 11">H33</strain>
    </source>
</reference>
<dbReference type="InterPro" id="IPR001567">
    <property type="entry name" value="Pept_M3A_M3B_dom"/>
</dbReference>
<comment type="cofactor">
    <cofactor evidence="7">
        <name>Zn(2+)</name>
        <dbReference type="ChEBI" id="CHEBI:29105"/>
    </cofactor>
    <text evidence="7">Binds 1 zinc ion.</text>
</comment>
<evidence type="ECO:0000313" key="11">
    <source>
        <dbReference type="Proteomes" id="UP000076503"/>
    </source>
</evidence>
<dbReference type="Pfam" id="PF01432">
    <property type="entry name" value="Peptidase_M3"/>
    <property type="match status" value="1"/>
</dbReference>
<keyword evidence="4 7" id="KW-0378">Hydrolase</keyword>
<proteinExistence type="inferred from homology"/>
<keyword evidence="3 7" id="KW-0479">Metal-binding</keyword>
<accession>A0A167DDK0</accession>
<feature type="signal peptide" evidence="8">
    <location>
        <begin position="1"/>
        <end position="23"/>
    </location>
</feature>
<dbReference type="PANTHER" id="PTHR43660:SF1">
    <property type="entry name" value="DIPEPTIDYL CARBOXYPEPTIDASE"/>
    <property type="match status" value="1"/>
</dbReference>
<evidence type="ECO:0000256" key="3">
    <source>
        <dbReference type="ARBA" id="ARBA00022723"/>
    </source>
</evidence>
<dbReference type="PANTHER" id="PTHR43660">
    <property type="entry name" value="DIPEPTIDYL CARBOXYPEPTIDASE"/>
    <property type="match status" value="1"/>
</dbReference>
<comment type="caution">
    <text evidence="10">The sequence shown here is derived from an EMBL/GenBank/DDBJ whole genome shotgun (WGS) entry which is preliminary data.</text>
</comment>
<feature type="chain" id="PRO_5007885170" evidence="8">
    <location>
        <begin position="24"/>
        <end position="723"/>
    </location>
</feature>
<keyword evidence="5 7" id="KW-0862">Zinc</keyword>
<dbReference type="Gene3D" id="3.40.390.10">
    <property type="entry name" value="Collagenase (Catalytic Domain)"/>
    <property type="match status" value="1"/>
</dbReference>
<dbReference type="PATRIC" id="fig|1365251.3.peg.3668"/>
<evidence type="ECO:0000256" key="2">
    <source>
        <dbReference type="ARBA" id="ARBA00022670"/>
    </source>
</evidence>
<evidence type="ECO:0000256" key="6">
    <source>
        <dbReference type="ARBA" id="ARBA00023049"/>
    </source>
</evidence>
<evidence type="ECO:0000313" key="10">
    <source>
        <dbReference type="EMBL" id="KZN48702.1"/>
    </source>
</evidence>
<dbReference type="InterPro" id="IPR034005">
    <property type="entry name" value="M3A_DCP"/>
</dbReference>
<evidence type="ECO:0000256" key="4">
    <source>
        <dbReference type="ARBA" id="ARBA00022801"/>
    </source>
</evidence>
<sequence length="723" mass="81899">MLRKTHLALAISAAMFLNGCSDAPEQQQATQVEATESASANAAAGNIAQNPFFQEWNTPFGAPPLGDIKTAHFLPAFKQAIVEHKKEIDAITENERPADFDNTIAAMELAGSTLNRVSLVFGNLANTESNDEMQSLQREISPMLTRHRSDIRMNEALFKRVAAVYDNRKSALLNAEQTRLLERVYNSFVRSGAKLTGEERAEFAKINERLSALTTEFGQNSLNDSRAFTLVLEESDLAGLPQAQRDAAAAAAAARDLPGKYVITLNRSSVQPFLQFSDRRDLREKAFKGWANRGDNDNEFDNKAIIAEIVELRAKRAQLLGYKHHSEYVLTNSMASKPETAMDLLLKVWEPAVEKAEQEREWIKELMAAEGVTHELEAWDWRYYAEKVRKAKFDLDQGQIAEYFELNNMIEAQFYTAERLFGLKFVERTDIPVYNPVVRVWEVQDKAGKAIGLFYGDYYARSTKRSGAWMSSFRSQQKLAGDVKPLILNNMNLNKPAEGEPTLMSYSDAVTLFHEFGHALHGLLSNVTYPTLAGTSVPRDWVEFPAQLFEHFIAQPEMLKKFALHYKTNEPMPKELLDKIKQAGTFNQGFATVEFTASALVDMAYHQLTDVKDLDVRAFENKILTGYGKPEEIIMRHRSTHFGHIFAGGYSSAYYAYMWSEILDADGFDAFLEKKDIFDKETAERLYQFIYSRGDTLDYFEAYEGFRGRKPTTDALLRNRGLD</sequence>
<dbReference type="InterPro" id="IPR024077">
    <property type="entry name" value="Neurolysin/TOP_dom2"/>
</dbReference>
<dbReference type="GO" id="GO:0005829">
    <property type="term" value="C:cytosol"/>
    <property type="evidence" value="ECO:0007669"/>
    <property type="project" value="TreeGrafter"/>
</dbReference>
<dbReference type="GO" id="GO:0006508">
    <property type="term" value="P:proteolysis"/>
    <property type="evidence" value="ECO:0007669"/>
    <property type="project" value="UniProtKB-KW"/>
</dbReference>
<keyword evidence="8" id="KW-0732">Signal</keyword>
<name>A0A167DDK0_9GAMM</name>
<evidence type="ECO:0000256" key="8">
    <source>
        <dbReference type="SAM" id="SignalP"/>
    </source>
</evidence>
<protein>
    <submittedName>
        <fullName evidence="10">Peptidase M3</fullName>
    </submittedName>
</protein>
<dbReference type="InterPro" id="IPR024079">
    <property type="entry name" value="MetalloPept_cat_dom_sf"/>
</dbReference>
<organism evidence="10 11">
    <name type="scientific">Pseudoalteromonas luteoviolacea H33</name>
    <dbReference type="NCBI Taxonomy" id="1365251"/>
    <lineage>
        <taxon>Bacteria</taxon>
        <taxon>Pseudomonadati</taxon>
        <taxon>Pseudomonadota</taxon>
        <taxon>Gammaproteobacteria</taxon>
        <taxon>Alteromonadales</taxon>
        <taxon>Pseudoalteromonadaceae</taxon>
        <taxon>Pseudoalteromonas</taxon>
    </lineage>
</organism>
<dbReference type="Proteomes" id="UP000076503">
    <property type="component" value="Unassembled WGS sequence"/>
</dbReference>
<dbReference type="FunFam" id="3.40.390.10:FF:000009">
    <property type="entry name" value="Oligopeptidase A"/>
    <property type="match status" value="1"/>
</dbReference>
<dbReference type="AlphaFoldDB" id="A0A167DDK0"/>
<dbReference type="Gene3D" id="1.20.1050.40">
    <property type="entry name" value="Endopeptidase. Chain P, domain 1"/>
    <property type="match status" value="1"/>
</dbReference>
<dbReference type="OrthoDB" id="9773538at2"/>
<dbReference type="CDD" id="cd06456">
    <property type="entry name" value="M3A_DCP"/>
    <property type="match status" value="1"/>
</dbReference>
<dbReference type="RefSeq" id="WP_155731904.1">
    <property type="nucleotide sequence ID" value="NZ_AUXZ01000090.1"/>
</dbReference>
<keyword evidence="2 7" id="KW-0645">Protease</keyword>
<comment type="similarity">
    <text evidence="1 7">Belongs to the peptidase M3 family.</text>
</comment>
<gene>
    <name evidence="10" type="ORF">N476_21040</name>
</gene>
<evidence type="ECO:0000259" key="9">
    <source>
        <dbReference type="Pfam" id="PF01432"/>
    </source>
</evidence>
<dbReference type="GO" id="GO:0004180">
    <property type="term" value="F:carboxypeptidase activity"/>
    <property type="evidence" value="ECO:0007669"/>
    <property type="project" value="TreeGrafter"/>
</dbReference>
<keyword evidence="6 7" id="KW-0482">Metalloprotease</keyword>
<dbReference type="EMBL" id="AUXZ01000090">
    <property type="protein sequence ID" value="KZN48702.1"/>
    <property type="molecule type" value="Genomic_DNA"/>
</dbReference>
<dbReference type="SUPFAM" id="SSF55486">
    <property type="entry name" value="Metalloproteases ('zincins'), catalytic domain"/>
    <property type="match status" value="1"/>
</dbReference>
<dbReference type="Gene3D" id="1.10.1370.10">
    <property type="entry name" value="Neurolysin, domain 3"/>
    <property type="match status" value="1"/>
</dbReference>
<feature type="domain" description="Peptidase M3A/M3B catalytic" evidence="9">
    <location>
        <begin position="275"/>
        <end position="721"/>
    </location>
</feature>
<dbReference type="GO" id="GO:0046872">
    <property type="term" value="F:metal ion binding"/>
    <property type="evidence" value="ECO:0007669"/>
    <property type="project" value="UniProtKB-UniRule"/>
</dbReference>
<evidence type="ECO:0000256" key="1">
    <source>
        <dbReference type="ARBA" id="ARBA00006040"/>
    </source>
</evidence>
<dbReference type="InterPro" id="IPR045090">
    <property type="entry name" value="Pept_M3A_M3B"/>
</dbReference>
<evidence type="ECO:0000256" key="5">
    <source>
        <dbReference type="ARBA" id="ARBA00022833"/>
    </source>
</evidence>